<protein>
    <submittedName>
        <fullName evidence="1">Uncharacterized protein</fullName>
    </submittedName>
</protein>
<sequence length="89" mass="9975">MLQTYEAILNGDRLEWSGGAPKPGRPVRVHVTVIDPTLDETPDERAARGKRMADALRELARSGAFKDITGPVAWQREIRKDRPLPGRED</sequence>
<name>A0A6J4P530_9BACT</name>
<dbReference type="AlphaFoldDB" id="A0A6J4P530"/>
<reference evidence="1" key="1">
    <citation type="submission" date="2020-02" db="EMBL/GenBank/DDBJ databases">
        <authorList>
            <person name="Meier V. D."/>
        </authorList>
    </citation>
    <scope>NUCLEOTIDE SEQUENCE</scope>
    <source>
        <strain evidence="1">AVDCRST_MAG64</strain>
    </source>
</reference>
<accession>A0A6J4P530</accession>
<gene>
    <name evidence="1" type="ORF">AVDCRST_MAG64-1991</name>
</gene>
<dbReference type="EMBL" id="CADCUQ010000453">
    <property type="protein sequence ID" value="CAA9406056.1"/>
    <property type="molecule type" value="Genomic_DNA"/>
</dbReference>
<organism evidence="1">
    <name type="scientific">uncultured Phycisphaerae bacterium</name>
    <dbReference type="NCBI Taxonomy" id="904963"/>
    <lineage>
        <taxon>Bacteria</taxon>
        <taxon>Pseudomonadati</taxon>
        <taxon>Planctomycetota</taxon>
        <taxon>Phycisphaerae</taxon>
        <taxon>environmental samples</taxon>
    </lineage>
</organism>
<evidence type="ECO:0000313" key="1">
    <source>
        <dbReference type="EMBL" id="CAA9406056.1"/>
    </source>
</evidence>
<proteinExistence type="predicted"/>